<feature type="signal peptide" evidence="2">
    <location>
        <begin position="1"/>
        <end position="18"/>
    </location>
</feature>
<organism evidence="3 4">
    <name type="scientific">Bdellovibrio reynosensis</name>
    <dbReference type="NCBI Taxonomy" id="2835041"/>
    <lineage>
        <taxon>Bacteria</taxon>
        <taxon>Pseudomonadati</taxon>
        <taxon>Bdellovibrionota</taxon>
        <taxon>Bdellovibrionia</taxon>
        <taxon>Bdellovibrionales</taxon>
        <taxon>Pseudobdellovibrionaceae</taxon>
        <taxon>Bdellovibrio</taxon>
    </lineage>
</organism>
<dbReference type="InterPro" id="IPR021803">
    <property type="entry name" value="DUF3373"/>
</dbReference>
<dbReference type="Proteomes" id="UP000830116">
    <property type="component" value="Chromosome"/>
</dbReference>
<dbReference type="RefSeq" id="WP_243537832.1">
    <property type="nucleotide sequence ID" value="NZ_CP093442.1"/>
</dbReference>
<feature type="coiled-coil region" evidence="1">
    <location>
        <begin position="30"/>
        <end position="57"/>
    </location>
</feature>
<gene>
    <name evidence="3" type="ORF">MNR06_00300</name>
</gene>
<sequence length="460" mass="52653">MKIASFLFSLLLASQAFAQQSPYATVLSSEDNQQKQIDEILQRMRLMEQELADVKAEQELEIVSIHGQLTSSYDEIATKETYPTPRDLRRVNYLRLRFSLDANVDLDPKVKIYSRFTTTKFFNRAFSEGRNIARQFNDMEMAFRHQGPHVFLEKAYLDYTPVPQWTFSIGRLPTVEGPPSHLWDMQPTQGTYPILNFNLALDGIAGTYRYLHTPHEQLLFRGLFTPLSIVNLGNTGNEWYIDPPKGDITTGNAAAGSDMAPLINIGALQMDYLSTQNDYSERTNVVLQGTLLRDYRFFSGQGTSNLEYSAMNNTLYMEAQGILRSRFDLAASFTQSITESYGLAAPGIGAGSTTDETHAHGYSLMFDGRYRWKRWAVGAEYLEISRQVISFAFTDEDLYDYYRNPGWGKHVYLTHKLTDFLILRLGYRNKVQTSYRITGGPIRNTDRELNNVYLRLRADF</sequence>
<evidence type="ECO:0000256" key="2">
    <source>
        <dbReference type="SAM" id="SignalP"/>
    </source>
</evidence>
<reference evidence="3" key="1">
    <citation type="submission" date="2022-03" db="EMBL/GenBank/DDBJ databases">
        <title>Genome Identification and Characterization of new species Bdellovibrio reynosense LBG001 sp. nov. from a Mexico soil sample.</title>
        <authorList>
            <person name="Camilli A."/>
            <person name="Ajao Y."/>
            <person name="Guo X."/>
        </authorList>
    </citation>
    <scope>NUCLEOTIDE SEQUENCE</scope>
    <source>
        <strain evidence="3">LBG001</strain>
    </source>
</reference>
<feature type="chain" id="PRO_5046446610" evidence="2">
    <location>
        <begin position="19"/>
        <end position="460"/>
    </location>
</feature>
<protein>
    <submittedName>
        <fullName evidence="3">DUF3373 domain-containing protein</fullName>
    </submittedName>
</protein>
<dbReference type="EMBL" id="CP093442">
    <property type="protein sequence ID" value="UOF01392.1"/>
    <property type="molecule type" value="Genomic_DNA"/>
</dbReference>
<keyword evidence="4" id="KW-1185">Reference proteome</keyword>
<dbReference type="Pfam" id="PF11853">
    <property type="entry name" value="DUF3373"/>
    <property type="match status" value="1"/>
</dbReference>
<evidence type="ECO:0000256" key="1">
    <source>
        <dbReference type="SAM" id="Coils"/>
    </source>
</evidence>
<keyword evidence="2" id="KW-0732">Signal</keyword>
<accession>A0ABY4C8Y7</accession>
<evidence type="ECO:0000313" key="3">
    <source>
        <dbReference type="EMBL" id="UOF01392.1"/>
    </source>
</evidence>
<name>A0ABY4C8Y7_9BACT</name>
<proteinExistence type="predicted"/>
<keyword evidence="1" id="KW-0175">Coiled coil</keyword>
<evidence type="ECO:0000313" key="4">
    <source>
        <dbReference type="Proteomes" id="UP000830116"/>
    </source>
</evidence>